<gene>
    <name evidence="2" type="ORF">scyTo_0025016</name>
</gene>
<accession>A0A401QG61</accession>
<protein>
    <submittedName>
        <fullName evidence="2">Uncharacterized protein</fullName>
    </submittedName>
</protein>
<organism evidence="2 3">
    <name type="scientific">Scyliorhinus torazame</name>
    <name type="common">Cloudy catshark</name>
    <name type="synonym">Catulus torazame</name>
    <dbReference type="NCBI Taxonomy" id="75743"/>
    <lineage>
        <taxon>Eukaryota</taxon>
        <taxon>Metazoa</taxon>
        <taxon>Chordata</taxon>
        <taxon>Craniata</taxon>
        <taxon>Vertebrata</taxon>
        <taxon>Chondrichthyes</taxon>
        <taxon>Elasmobranchii</taxon>
        <taxon>Galeomorphii</taxon>
        <taxon>Galeoidea</taxon>
        <taxon>Carcharhiniformes</taxon>
        <taxon>Scyliorhinidae</taxon>
        <taxon>Scyliorhinus</taxon>
    </lineage>
</organism>
<reference evidence="2 3" key="1">
    <citation type="journal article" date="2018" name="Nat. Ecol. Evol.">
        <title>Shark genomes provide insights into elasmobranch evolution and the origin of vertebrates.</title>
        <authorList>
            <person name="Hara Y"/>
            <person name="Yamaguchi K"/>
            <person name="Onimaru K"/>
            <person name="Kadota M"/>
            <person name="Koyanagi M"/>
            <person name="Keeley SD"/>
            <person name="Tatsumi K"/>
            <person name="Tanaka K"/>
            <person name="Motone F"/>
            <person name="Kageyama Y"/>
            <person name="Nozu R"/>
            <person name="Adachi N"/>
            <person name="Nishimura O"/>
            <person name="Nakagawa R"/>
            <person name="Tanegashima C"/>
            <person name="Kiyatake I"/>
            <person name="Matsumoto R"/>
            <person name="Murakumo K"/>
            <person name="Nishida K"/>
            <person name="Terakita A"/>
            <person name="Kuratani S"/>
            <person name="Sato K"/>
            <person name="Hyodo S Kuraku.S."/>
        </authorList>
    </citation>
    <scope>NUCLEOTIDE SEQUENCE [LARGE SCALE GENOMIC DNA]</scope>
</reference>
<evidence type="ECO:0000313" key="2">
    <source>
        <dbReference type="EMBL" id="GCB84364.1"/>
    </source>
</evidence>
<dbReference type="Proteomes" id="UP000288216">
    <property type="component" value="Unassembled WGS sequence"/>
</dbReference>
<evidence type="ECO:0000313" key="3">
    <source>
        <dbReference type="Proteomes" id="UP000288216"/>
    </source>
</evidence>
<dbReference type="EMBL" id="BFAA01067276">
    <property type="protein sequence ID" value="GCB84364.1"/>
    <property type="molecule type" value="Genomic_DNA"/>
</dbReference>
<name>A0A401QG61_SCYTO</name>
<dbReference type="AlphaFoldDB" id="A0A401QG61"/>
<feature type="non-terminal residue" evidence="2">
    <location>
        <position position="84"/>
    </location>
</feature>
<feature type="region of interest" description="Disordered" evidence="1">
    <location>
        <begin position="15"/>
        <end position="84"/>
    </location>
</feature>
<dbReference type="OrthoDB" id="1278353at2759"/>
<proteinExistence type="predicted"/>
<keyword evidence="3" id="KW-1185">Reference proteome</keyword>
<evidence type="ECO:0000256" key="1">
    <source>
        <dbReference type="SAM" id="MobiDB-lite"/>
    </source>
</evidence>
<comment type="caution">
    <text evidence="2">The sequence shown here is derived from an EMBL/GenBank/DDBJ whole genome shotgun (WGS) entry which is preliminary data.</text>
</comment>
<sequence length="84" mass="8899">MLPVRLSLLTQCRAPGVDPLATSRTDDASCVADEEDAGQEQEEETGSPFDSGAEEEHDEARLQAGSPLSDTELAFFDPCAKDAG</sequence>
<feature type="compositionally biased region" description="Acidic residues" evidence="1">
    <location>
        <begin position="32"/>
        <end position="45"/>
    </location>
</feature>